<dbReference type="RefSeq" id="WP_160334826.1">
    <property type="nucleotide sequence ID" value="NZ_WSRP01000009.1"/>
</dbReference>
<dbReference type="OrthoDB" id="363355at2"/>
<dbReference type="Proteomes" id="UP000472580">
    <property type="component" value="Unassembled WGS sequence"/>
</dbReference>
<proteinExistence type="predicted"/>
<name>A0A6L6YHT1_9BURK</name>
<feature type="coiled-coil region" evidence="1">
    <location>
        <begin position="323"/>
        <end position="365"/>
    </location>
</feature>
<keyword evidence="1" id="KW-0175">Coiled coil</keyword>
<organism evidence="3 4">
    <name type="scientific">Parasutterella muris</name>
    <dbReference type="NCBI Taxonomy" id="2565572"/>
    <lineage>
        <taxon>Bacteria</taxon>
        <taxon>Pseudomonadati</taxon>
        <taxon>Pseudomonadota</taxon>
        <taxon>Betaproteobacteria</taxon>
        <taxon>Burkholderiales</taxon>
        <taxon>Sutterellaceae</taxon>
        <taxon>Parasutterella</taxon>
    </lineage>
</organism>
<evidence type="ECO:0008006" key="5">
    <source>
        <dbReference type="Google" id="ProtNLM"/>
    </source>
</evidence>
<protein>
    <recommendedName>
        <fullName evidence="5">Phage tail tape measure protein</fullName>
    </recommendedName>
</protein>
<gene>
    <name evidence="3" type="ORF">E5987_04110</name>
</gene>
<feature type="region of interest" description="Disordered" evidence="2">
    <location>
        <begin position="2011"/>
        <end position="2033"/>
    </location>
</feature>
<dbReference type="EMBL" id="WSRP01000009">
    <property type="protein sequence ID" value="MVX56392.1"/>
    <property type="molecule type" value="Genomic_DNA"/>
</dbReference>
<feature type="compositionally biased region" description="Low complexity" evidence="2">
    <location>
        <begin position="2011"/>
        <end position="2022"/>
    </location>
</feature>
<evidence type="ECO:0000256" key="2">
    <source>
        <dbReference type="SAM" id="MobiDB-lite"/>
    </source>
</evidence>
<feature type="coiled-coil region" evidence="1">
    <location>
        <begin position="1573"/>
        <end position="1610"/>
    </location>
</feature>
<evidence type="ECO:0000256" key="1">
    <source>
        <dbReference type="SAM" id="Coils"/>
    </source>
</evidence>
<comment type="caution">
    <text evidence="3">The sequence shown here is derived from an EMBL/GenBank/DDBJ whole genome shotgun (WGS) entry which is preliminary data.</text>
</comment>
<reference evidence="3 4" key="1">
    <citation type="submission" date="2019-12" db="EMBL/GenBank/DDBJ databases">
        <title>Microbes associate with the intestines of laboratory mice.</title>
        <authorList>
            <person name="Navarre W."/>
            <person name="Wong E."/>
        </authorList>
    </citation>
    <scope>NUCLEOTIDE SEQUENCE [LARGE SCALE GENOMIC DNA]</scope>
    <source>
        <strain evidence="3 4">NM82_D38</strain>
    </source>
</reference>
<evidence type="ECO:0000313" key="3">
    <source>
        <dbReference type="EMBL" id="MVX56392.1"/>
    </source>
</evidence>
<sequence length="2062" mass="227189">MAQIDSLTISLGLDASQFKNETKSSKQKVAELTDEFKKVQKAGQEAADNLSSHFSKTAKQVEASAKRIKKEFENVREGTLDTTVQNLQVVYAHGRKTNPYLKGGAKKSLLRMDDDKSLARMKELVDSLKGGYASFAGQSAEILAKAKGVTTEYKKQRQQQLAQLQLFDDIQKKEKERKKLMAEIRQDQEAINKIRSVTPKYANRADYQKLEKRLLANQRQLATETAYIDNIKKSNEYQVGRLLAKHFGVRYLSEQEIAQARLVEENKKAGKPYTPLSKKIEEKIRGLGSVQNLQSGILGFKNEEAAKGFALTSAILLDNQKQSVRLQKQAEISQKKLAKEQRQELRDQQLKTKEQEKQLRLLERQRYYLQRDIHHGLSDLLMYGGGAFLGDRVLRGSFDSVAKLQKMESQVDTWNLNTKDRRQFDVIADRILKSSPLLSRAEAIDATLAGMTSMGHFDPDSLKMVLPEAVKYAQGSKMLGYSNDTIANIIKNYFGVVEARQQTLDPSAMLKTFKTLWQVENVTGGKVTVKDFETILRNLGPGAPLMSDQGLLNLVAFAEQIKVAGHGGGGGAGAGISTVGNLIKMLQLTASGKPTSISAKKMMSELFNITPDGKLSRLMDMEVDGGATQGGITFVQAMSNMKNIAQQTMEILGGADKEIAKAGFKDKQGMWDDPVKTMGAMREAFLRGTYLDRNGKWDEKKARKFYRDDQIDSKNKTLKNVNVLDEQKAITSLIAQMGFQHRTTTAMATFMNPFFLKRSGYTIESAQKQMDPMEWFQQQYAKGNWNVASQEFTVAMTRLGESMKPIVADFADLTRSVSKFITEIAEFNESHPLLTSLNGMLAATVALAPAIGMVAMAFQRLNNVARGKMELKSLQEQEQKKNWRKAMDRSWGVTSNFGPISPEIESKRYFNSQIPTAYQEIDAFCSKVNGRIFKLYTSVSKIVTKIGGLFLRMLPMVGTALLAFDLGSIVASWFADIEVKIDGESKRIGNIIEEKLDKLKAKWKAHSIFQEEQDKANKATQKQHETVDLIENTKNLIGAYYGGEFTEALRTKVKNGESVSAVGLTGDDPQTSYIGANNESVQDIVDLLTKKGFLREDFNIQDINQQTVLKELIDALGKLERSNYDLKTEIAQANGKANWKYVKEDKDGYVQFEKTANFELGEKLGDMFSNYVAKNQKAVDNLLNGTIRSSFFNPAGNDKEYEYKNLLDYREKVLKFNAETDEQKEKKKAELARVDALIVEATKEEYEAFTELTKTVKDNEKALYAFSELLSELVSRQLLKTGLTSLESDKIGTEIRVDGTLQESIKNGGGSIVVDTSKLFFADNPHIVLDKNGKKAYKESPFTDLATPKDKGTPPSYYVPQNVKFLNTLQAQIEEGKANTLSLLAGQGKKGMDYARAVVLQKLLNGGLSLSNKNPQDSPYLIDKKKGLSAENVDWNKKDPVTKKTLGELAEMKYLAEQFKLAENAASKFAQSSAKAEEDLDVASELVANGGVEKLPTAITSLNREVAKFLSQLDPKSPIYEQIKKITNEIKLNTASAELMKSTSSRMIENKNLEAERRAYGMNSTQASWEKYQADKKQKSDNFEHEIANLEDQKAEAQKRGEDVKKIEDNIVKAREVFNQNMFELDQKWLRDNETVGQSLVRQWTDLSSALDNIQSEMMSGFIDMTEEMLDGNLDSWRDYAYKLLTLIRRQILQGTFAPLLSMISGTINKGIATLLGDTKEADRQDASLQNSGNVGVGMLGNGFYSAFGGKAIQDLILSKNKSKATTGVDSNGVETSYTGSIDDGTSSLLVTAASGEEQSTWWDSFTTSFSEGCGSLWNSTKEIFSWMGNGISSLADGFMELCGSPIEWLKNAFSSAANVIVEFIASLSANSSAKAVTGIITSVIGAVGGAVGGSSGAFANGSAGATGVSMGSTAGVGIKVPDASSWGWQPSSFANGGIMTSNGEIDLRKYASGGVANSPQLALFGEGSMPEAFVPLPDGRSIPVSFRNNGGVSETAGGNQISIVINVNNTSTTSSSESSSTDATQASKDASDMTKLANRIKAIVKQEIVVQSRPGGLLAQS</sequence>
<keyword evidence="4" id="KW-1185">Reference proteome</keyword>
<accession>A0A6L6YHT1</accession>
<evidence type="ECO:0000313" key="4">
    <source>
        <dbReference type="Proteomes" id="UP000472580"/>
    </source>
</evidence>